<comment type="caution">
    <text evidence="1">The sequence shown here is derived from an EMBL/GenBank/DDBJ whole genome shotgun (WGS) entry which is preliminary data.</text>
</comment>
<gene>
    <name evidence="1" type="ORF">Q8A49_14620</name>
</gene>
<dbReference type="Proteomes" id="UP001348641">
    <property type="component" value="Unassembled WGS sequence"/>
</dbReference>
<proteinExistence type="predicted"/>
<sequence length="60" mass="7102">MSHYPRRDDGVAVWLKAQRDEYHQTTSPQWQVLDELLELYRLHADTGIPLDRDIPEDLTP</sequence>
<dbReference type="RefSeq" id="WP_330158794.1">
    <property type="nucleotide sequence ID" value="NZ_BAAAJA010000049.1"/>
</dbReference>
<accession>A0ABU7KR09</accession>
<evidence type="ECO:0000313" key="2">
    <source>
        <dbReference type="Proteomes" id="UP001348641"/>
    </source>
</evidence>
<organism evidence="1 2">
    <name type="scientific">Nocardiopsis tropica</name>
    <dbReference type="NCBI Taxonomy" id="109330"/>
    <lineage>
        <taxon>Bacteria</taxon>
        <taxon>Bacillati</taxon>
        <taxon>Actinomycetota</taxon>
        <taxon>Actinomycetes</taxon>
        <taxon>Streptosporangiales</taxon>
        <taxon>Nocardiopsidaceae</taxon>
        <taxon>Nocardiopsis</taxon>
    </lineage>
</organism>
<protein>
    <submittedName>
        <fullName evidence="1">Uncharacterized protein</fullName>
    </submittedName>
</protein>
<reference evidence="1 2" key="1">
    <citation type="submission" date="2023-07" db="EMBL/GenBank/DDBJ databases">
        <authorList>
            <person name="Girao M."/>
            <person name="Carvalho M.F."/>
        </authorList>
    </citation>
    <scope>NUCLEOTIDE SEQUENCE [LARGE SCALE GENOMIC DNA]</scope>
    <source>
        <strain evidence="1 2">66/93</strain>
    </source>
</reference>
<dbReference type="EMBL" id="JAUUCC010000033">
    <property type="protein sequence ID" value="MEE2051731.1"/>
    <property type="molecule type" value="Genomic_DNA"/>
</dbReference>
<evidence type="ECO:0000313" key="1">
    <source>
        <dbReference type="EMBL" id="MEE2051731.1"/>
    </source>
</evidence>
<name>A0ABU7KR09_9ACTN</name>